<name>A0A0E9R0U5_ANGAN</name>
<accession>A0A0E9R0U5</accession>
<reference evidence="1" key="1">
    <citation type="submission" date="2014-11" db="EMBL/GenBank/DDBJ databases">
        <authorList>
            <person name="Amaro Gonzalez C."/>
        </authorList>
    </citation>
    <scope>NUCLEOTIDE SEQUENCE</scope>
</reference>
<sequence length="53" mass="6186">MCLKVMTGLTFIHGESVRLVGRLYSERDSPSCKWFLAATWSVLCYQRLLWGIY</sequence>
<evidence type="ECO:0000313" key="1">
    <source>
        <dbReference type="EMBL" id="JAH22786.1"/>
    </source>
</evidence>
<organism evidence="1">
    <name type="scientific">Anguilla anguilla</name>
    <name type="common">European freshwater eel</name>
    <name type="synonym">Muraena anguilla</name>
    <dbReference type="NCBI Taxonomy" id="7936"/>
    <lineage>
        <taxon>Eukaryota</taxon>
        <taxon>Metazoa</taxon>
        <taxon>Chordata</taxon>
        <taxon>Craniata</taxon>
        <taxon>Vertebrata</taxon>
        <taxon>Euteleostomi</taxon>
        <taxon>Actinopterygii</taxon>
        <taxon>Neopterygii</taxon>
        <taxon>Teleostei</taxon>
        <taxon>Anguilliformes</taxon>
        <taxon>Anguillidae</taxon>
        <taxon>Anguilla</taxon>
    </lineage>
</organism>
<reference evidence="1" key="2">
    <citation type="journal article" date="2015" name="Fish Shellfish Immunol.">
        <title>Early steps in the European eel (Anguilla anguilla)-Vibrio vulnificus interaction in the gills: Role of the RtxA13 toxin.</title>
        <authorList>
            <person name="Callol A."/>
            <person name="Pajuelo D."/>
            <person name="Ebbesson L."/>
            <person name="Teles M."/>
            <person name="MacKenzie S."/>
            <person name="Amaro C."/>
        </authorList>
    </citation>
    <scope>NUCLEOTIDE SEQUENCE</scope>
</reference>
<protein>
    <submittedName>
        <fullName evidence="1">Uncharacterized protein</fullName>
    </submittedName>
</protein>
<proteinExistence type="predicted"/>
<dbReference type="AlphaFoldDB" id="A0A0E9R0U5"/>
<dbReference type="EMBL" id="GBXM01085791">
    <property type="protein sequence ID" value="JAH22786.1"/>
    <property type="molecule type" value="Transcribed_RNA"/>
</dbReference>